<dbReference type="RefSeq" id="WP_103789253.1">
    <property type="nucleotide sequence ID" value="NZ_PQVF01000007.1"/>
</dbReference>
<protein>
    <recommendedName>
        <fullName evidence="1">T6SS Phospholipase effector Tle1-like catalytic domain-containing protein</fullName>
    </recommendedName>
</protein>
<dbReference type="InterPro" id="IPR018712">
    <property type="entry name" value="Tle1-like_cat"/>
</dbReference>
<dbReference type="InterPro" id="IPR029058">
    <property type="entry name" value="AB_hydrolase_fold"/>
</dbReference>
<evidence type="ECO:0000259" key="1">
    <source>
        <dbReference type="Pfam" id="PF09994"/>
    </source>
</evidence>
<dbReference type="EMBL" id="PQVF01000007">
    <property type="protein sequence ID" value="POY36335.1"/>
    <property type="molecule type" value="Genomic_DNA"/>
</dbReference>
<name>A0A2S5A197_9SPHI</name>
<dbReference type="PANTHER" id="PTHR33840:SF1">
    <property type="entry name" value="TLE1 PHOSPHOLIPASE DOMAIN-CONTAINING PROTEIN"/>
    <property type="match status" value="1"/>
</dbReference>
<dbReference type="AlphaFoldDB" id="A0A2S5A197"/>
<keyword evidence="3" id="KW-1185">Reference proteome</keyword>
<accession>A0A2S5A197</accession>
<dbReference type="PANTHER" id="PTHR33840">
    <property type="match status" value="1"/>
</dbReference>
<organism evidence="2 3">
    <name type="scientific">Solitalea longa</name>
    <dbReference type="NCBI Taxonomy" id="2079460"/>
    <lineage>
        <taxon>Bacteria</taxon>
        <taxon>Pseudomonadati</taxon>
        <taxon>Bacteroidota</taxon>
        <taxon>Sphingobacteriia</taxon>
        <taxon>Sphingobacteriales</taxon>
        <taxon>Sphingobacteriaceae</taxon>
        <taxon>Solitalea</taxon>
    </lineage>
</organism>
<proteinExistence type="predicted"/>
<gene>
    <name evidence="2" type="ORF">C3K47_11345</name>
</gene>
<sequence length="400" mass="46225">MKRIIICCDGTWNKPGDYPTNVQRIFEGILPEATICVDGKETRIPQLAYYVKGVGTSGWFDRWIGGITGKGIDENIMDAYKFLIGNYSPGDELYLFGFSRGAYTVRSLAGMVRNCGILKPQKFNLFSDAYLLYRARSNNQFNINKIKSEELKALILKYSQKLKAENKKEILFHPDSGFMALFKRRNSICFDKLTKEFNIPIKFIGVWDTVGALGIPTQFALFSKNKKYRFHDVQLSSYIENAYHALAVDERRTNFKPTLWETSKKNIKNGEKKQTLEQVWFPGVHSDIGGGYKTKGLSFIALLWMIDKAKKTGLEFSPVYLRWINKVANCADHFELHNEEKAYLKLLNSIKSRRIDDLAWRKTSKNEIIHSFIFHYPRLNLKYKPRNINNSILNKLPHTP</sequence>
<evidence type="ECO:0000313" key="2">
    <source>
        <dbReference type="EMBL" id="POY36335.1"/>
    </source>
</evidence>
<feature type="domain" description="T6SS Phospholipase effector Tle1-like catalytic" evidence="1">
    <location>
        <begin position="2"/>
        <end position="307"/>
    </location>
</feature>
<reference evidence="2 3" key="1">
    <citation type="submission" date="2018-01" db="EMBL/GenBank/DDBJ databases">
        <authorList>
            <person name="Gaut B.S."/>
            <person name="Morton B.R."/>
            <person name="Clegg M.T."/>
            <person name="Duvall M.R."/>
        </authorList>
    </citation>
    <scope>NUCLEOTIDE SEQUENCE [LARGE SCALE GENOMIC DNA]</scope>
    <source>
        <strain evidence="2 3">HR-AV</strain>
    </source>
</reference>
<dbReference type="SUPFAM" id="SSF53474">
    <property type="entry name" value="alpha/beta-Hydrolases"/>
    <property type="match status" value="1"/>
</dbReference>
<dbReference type="Pfam" id="PF09994">
    <property type="entry name" value="T6SS_Tle1-like_cat"/>
    <property type="match status" value="1"/>
</dbReference>
<evidence type="ECO:0000313" key="3">
    <source>
        <dbReference type="Proteomes" id="UP000236893"/>
    </source>
</evidence>
<dbReference type="Proteomes" id="UP000236893">
    <property type="component" value="Unassembled WGS sequence"/>
</dbReference>
<dbReference type="OrthoDB" id="4378831at2"/>
<comment type="caution">
    <text evidence="2">The sequence shown here is derived from an EMBL/GenBank/DDBJ whole genome shotgun (WGS) entry which is preliminary data.</text>
</comment>